<proteinExistence type="predicted"/>
<evidence type="ECO:0000313" key="4">
    <source>
        <dbReference type="Proteomes" id="UP001417504"/>
    </source>
</evidence>
<accession>A0AAP0EYG6</accession>
<feature type="domain" description="Ubiquitin-like" evidence="2">
    <location>
        <begin position="50"/>
        <end position="133"/>
    </location>
</feature>
<name>A0AAP0EYG6_9MAGN</name>
<dbReference type="InterPro" id="IPR000626">
    <property type="entry name" value="Ubiquitin-like_dom"/>
</dbReference>
<dbReference type="AlphaFoldDB" id="A0AAP0EYG6"/>
<protein>
    <recommendedName>
        <fullName evidence="2">Ubiquitin-like domain-containing protein</fullName>
    </recommendedName>
</protein>
<dbReference type="PANTHER" id="PTHR14942">
    <property type="entry name" value="U11/U12 SMALL NUCLEAR RIBONUCLEOPROTEIN 25 KDA PROTEIN"/>
    <property type="match status" value="1"/>
</dbReference>
<dbReference type="PROSITE" id="PS50053">
    <property type="entry name" value="UBIQUITIN_2"/>
    <property type="match status" value="1"/>
</dbReference>
<dbReference type="Pfam" id="PF18036">
    <property type="entry name" value="Ubiquitin_4"/>
    <property type="match status" value="1"/>
</dbReference>
<evidence type="ECO:0000259" key="2">
    <source>
        <dbReference type="PROSITE" id="PS50053"/>
    </source>
</evidence>
<evidence type="ECO:0000313" key="3">
    <source>
        <dbReference type="EMBL" id="KAK9102040.1"/>
    </source>
</evidence>
<comment type="caution">
    <text evidence="3">The sequence shown here is derived from an EMBL/GenBank/DDBJ whole genome shotgun (WGS) entry which is preliminary data.</text>
</comment>
<dbReference type="EMBL" id="JBBNAE010000008">
    <property type="protein sequence ID" value="KAK9102040.1"/>
    <property type="molecule type" value="Genomic_DNA"/>
</dbReference>
<organism evidence="3 4">
    <name type="scientific">Stephania japonica</name>
    <dbReference type="NCBI Taxonomy" id="461633"/>
    <lineage>
        <taxon>Eukaryota</taxon>
        <taxon>Viridiplantae</taxon>
        <taxon>Streptophyta</taxon>
        <taxon>Embryophyta</taxon>
        <taxon>Tracheophyta</taxon>
        <taxon>Spermatophyta</taxon>
        <taxon>Magnoliopsida</taxon>
        <taxon>Ranunculales</taxon>
        <taxon>Menispermaceae</taxon>
        <taxon>Menispermoideae</taxon>
        <taxon>Cissampelideae</taxon>
        <taxon>Stephania</taxon>
    </lineage>
</organism>
<dbReference type="CDD" id="cd17058">
    <property type="entry name" value="Ubl_SNRNP25"/>
    <property type="match status" value="1"/>
</dbReference>
<reference evidence="3 4" key="1">
    <citation type="submission" date="2024-01" db="EMBL/GenBank/DDBJ databases">
        <title>Genome assemblies of Stephania.</title>
        <authorList>
            <person name="Yang L."/>
        </authorList>
    </citation>
    <scope>NUCLEOTIDE SEQUENCE [LARGE SCALE GENOMIC DNA]</scope>
    <source>
        <strain evidence="3">QJT</strain>
        <tissue evidence="3">Leaf</tissue>
    </source>
</reference>
<sequence length="216" mass="24925">MWNVRRDDSNKPRVVFVERCLNVASKFKFVAFAAYHHRSSYHKLPPPQLLKLTIHRLDRSSFDVCVTRTGAVAELKRAIEDVFAELPREGEREISWSDVWGHFCLCYKGVNLVDDKAFVRSYGIKDGDQLHFVHHLSLDCSPLKKRSKSRTQTRSVTGSDIPKESKNKVGSNFISSDDDLKENYEPYHFDEAFHGEPIGQQRFKLIHLVKTVALIH</sequence>
<gene>
    <name evidence="3" type="ORF">Sjap_019294</name>
</gene>
<dbReference type="Gene3D" id="3.10.20.90">
    <property type="entry name" value="Phosphatidylinositol 3-kinase Catalytic Subunit, Chain A, domain 1"/>
    <property type="match status" value="1"/>
</dbReference>
<dbReference type="SUPFAM" id="SSF54236">
    <property type="entry name" value="Ubiquitin-like"/>
    <property type="match status" value="1"/>
</dbReference>
<feature type="region of interest" description="Disordered" evidence="1">
    <location>
        <begin position="144"/>
        <end position="174"/>
    </location>
</feature>
<keyword evidence="4" id="KW-1185">Reference proteome</keyword>
<dbReference type="InterPro" id="IPR039690">
    <property type="entry name" value="SNRNP25"/>
</dbReference>
<dbReference type="PANTHER" id="PTHR14942:SF9">
    <property type="entry name" value="OS02G0188500 PROTEIN"/>
    <property type="match status" value="1"/>
</dbReference>
<dbReference type="InterPro" id="IPR040610">
    <property type="entry name" value="SNRNP25_ubiquitin"/>
</dbReference>
<dbReference type="InterPro" id="IPR029071">
    <property type="entry name" value="Ubiquitin-like_domsf"/>
</dbReference>
<dbReference type="Proteomes" id="UP001417504">
    <property type="component" value="Unassembled WGS sequence"/>
</dbReference>
<evidence type="ECO:0000256" key="1">
    <source>
        <dbReference type="SAM" id="MobiDB-lite"/>
    </source>
</evidence>
<dbReference type="GO" id="GO:0000398">
    <property type="term" value="P:mRNA splicing, via spliceosome"/>
    <property type="evidence" value="ECO:0007669"/>
    <property type="project" value="InterPro"/>
</dbReference>